<organism evidence="1 2">
    <name type="scientific">Paxillus rubicundulus Ve08.2h10</name>
    <dbReference type="NCBI Taxonomy" id="930991"/>
    <lineage>
        <taxon>Eukaryota</taxon>
        <taxon>Fungi</taxon>
        <taxon>Dikarya</taxon>
        <taxon>Basidiomycota</taxon>
        <taxon>Agaricomycotina</taxon>
        <taxon>Agaricomycetes</taxon>
        <taxon>Agaricomycetidae</taxon>
        <taxon>Boletales</taxon>
        <taxon>Paxilineae</taxon>
        <taxon>Paxillaceae</taxon>
        <taxon>Paxillus</taxon>
    </lineage>
</organism>
<feature type="non-terminal residue" evidence="1">
    <location>
        <position position="54"/>
    </location>
</feature>
<accession>A0A0D0DJL8</accession>
<dbReference type="OrthoDB" id="2986975at2759"/>
<proteinExistence type="predicted"/>
<evidence type="ECO:0000313" key="2">
    <source>
        <dbReference type="Proteomes" id="UP000054538"/>
    </source>
</evidence>
<sequence length="54" mass="6120">DERETKAPSTQPVVELEFLPAYILVKRNRTKARALEGLEQGVLPLVPLERTFSI</sequence>
<feature type="non-terminal residue" evidence="1">
    <location>
        <position position="1"/>
    </location>
</feature>
<keyword evidence="2" id="KW-1185">Reference proteome</keyword>
<dbReference type="AlphaFoldDB" id="A0A0D0DJL8"/>
<gene>
    <name evidence="1" type="ORF">PAXRUDRAFT_69963</name>
</gene>
<dbReference type="Proteomes" id="UP000054538">
    <property type="component" value="Unassembled WGS sequence"/>
</dbReference>
<protein>
    <submittedName>
        <fullName evidence="1">Uncharacterized protein</fullName>
    </submittedName>
</protein>
<dbReference type="EMBL" id="KN825726">
    <property type="protein sequence ID" value="KIK81824.1"/>
    <property type="molecule type" value="Genomic_DNA"/>
</dbReference>
<reference evidence="2" key="2">
    <citation type="submission" date="2015-01" db="EMBL/GenBank/DDBJ databases">
        <title>Evolutionary Origins and Diversification of the Mycorrhizal Mutualists.</title>
        <authorList>
            <consortium name="DOE Joint Genome Institute"/>
            <consortium name="Mycorrhizal Genomics Consortium"/>
            <person name="Kohler A."/>
            <person name="Kuo A."/>
            <person name="Nagy L.G."/>
            <person name="Floudas D."/>
            <person name="Copeland A."/>
            <person name="Barry K.W."/>
            <person name="Cichocki N."/>
            <person name="Veneault-Fourrey C."/>
            <person name="LaButti K."/>
            <person name="Lindquist E.A."/>
            <person name="Lipzen A."/>
            <person name="Lundell T."/>
            <person name="Morin E."/>
            <person name="Murat C."/>
            <person name="Riley R."/>
            <person name="Ohm R."/>
            <person name="Sun H."/>
            <person name="Tunlid A."/>
            <person name="Henrissat B."/>
            <person name="Grigoriev I.V."/>
            <person name="Hibbett D.S."/>
            <person name="Martin F."/>
        </authorList>
    </citation>
    <scope>NUCLEOTIDE SEQUENCE [LARGE SCALE GENOMIC DNA]</scope>
    <source>
        <strain evidence="2">Ve08.2h10</strain>
    </source>
</reference>
<reference evidence="1 2" key="1">
    <citation type="submission" date="2014-04" db="EMBL/GenBank/DDBJ databases">
        <authorList>
            <consortium name="DOE Joint Genome Institute"/>
            <person name="Kuo A."/>
            <person name="Kohler A."/>
            <person name="Jargeat P."/>
            <person name="Nagy L.G."/>
            <person name="Floudas D."/>
            <person name="Copeland A."/>
            <person name="Barry K.W."/>
            <person name="Cichocki N."/>
            <person name="Veneault-Fourrey C."/>
            <person name="LaButti K."/>
            <person name="Lindquist E.A."/>
            <person name="Lipzen A."/>
            <person name="Lundell T."/>
            <person name="Morin E."/>
            <person name="Murat C."/>
            <person name="Sun H."/>
            <person name="Tunlid A."/>
            <person name="Henrissat B."/>
            <person name="Grigoriev I.V."/>
            <person name="Hibbett D.S."/>
            <person name="Martin F."/>
            <person name="Nordberg H.P."/>
            <person name="Cantor M.N."/>
            <person name="Hua S.X."/>
        </authorList>
    </citation>
    <scope>NUCLEOTIDE SEQUENCE [LARGE SCALE GENOMIC DNA]</scope>
    <source>
        <strain evidence="1 2">Ve08.2h10</strain>
    </source>
</reference>
<dbReference type="HOGENOM" id="CLU_3056084_0_0_1"/>
<name>A0A0D0DJL8_9AGAM</name>
<dbReference type="InParanoid" id="A0A0D0DJL8"/>
<evidence type="ECO:0000313" key="1">
    <source>
        <dbReference type="EMBL" id="KIK81824.1"/>
    </source>
</evidence>